<dbReference type="AlphaFoldDB" id="A0A4Q9B7N4"/>
<evidence type="ECO:0000313" key="4">
    <source>
        <dbReference type="Proteomes" id="UP000292858"/>
    </source>
</evidence>
<proteinExistence type="predicted"/>
<organism evidence="3 4">
    <name type="scientific">Thermus thermamylovorans</name>
    <dbReference type="NCBI Taxonomy" id="2509362"/>
    <lineage>
        <taxon>Bacteria</taxon>
        <taxon>Thermotogati</taxon>
        <taxon>Deinococcota</taxon>
        <taxon>Deinococci</taxon>
        <taxon>Thermales</taxon>
        <taxon>Thermaceae</taxon>
        <taxon>Thermus</taxon>
    </lineage>
</organism>
<dbReference type="Pfam" id="PF04909">
    <property type="entry name" value="Amidohydro_2"/>
    <property type="match status" value="1"/>
</dbReference>
<dbReference type="EMBL" id="SIJL01000001">
    <property type="protein sequence ID" value="TBH21832.1"/>
    <property type="molecule type" value="Genomic_DNA"/>
</dbReference>
<dbReference type="GO" id="GO:0016831">
    <property type="term" value="F:carboxy-lyase activity"/>
    <property type="evidence" value="ECO:0007669"/>
    <property type="project" value="InterPro"/>
</dbReference>
<evidence type="ECO:0000313" key="3">
    <source>
        <dbReference type="EMBL" id="TBH21832.1"/>
    </source>
</evidence>
<dbReference type="InterPro" id="IPR006680">
    <property type="entry name" value="Amidohydro-rel"/>
</dbReference>
<evidence type="ECO:0000259" key="2">
    <source>
        <dbReference type="Pfam" id="PF04909"/>
    </source>
</evidence>
<feature type="domain" description="Amidohydrolase-related" evidence="2">
    <location>
        <begin position="12"/>
        <end position="314"/>
    </location>
</feature>
<dbReference type="Proteomes" id="UP000292858">
    <property type="component" value="Unassembled WGS sequence"/>
</dbReference>
<dbReference type="PANTHER" id="PTHR21240:SF28">
    <property type="entry name" value="ISO-OROTATE DECARBOXYLASE (EUROFUNG)"/>
    <property type="match status" value="1"/>
</dbReference>
<accession>A0A4Q9B7N4</accession>
<dbReference type="SUPFAM" id="SSF51556">
    <property type="entry name" value="Metallo-dependent hydrolases"/>
    <property type="match status" value="1"/>
</dbReference>
<keyword evidence="4" id="KW-1185">Reference proteome</keyword>
<reference evidence="3 4" key="1">
    <citation type="submission" date="2019-02" db="EMBL/GenBank/DDBJ databases">
        <title>Thermus sp. a novel from hot spring.</title>
        <authorList>
            <person name="Zhao Z."/>
        </authorList>
    </citation>
    <scope>NUCLEOTIDE SEQUENCE [LARGE SCALE GENOMIC DNA]</scope>
    <source>
        <strain evidence="3 4">CFH 72773T</strain>
    </source>
</reference>
<dbReference type="PANTHER" id="PTHR21240">
    <property type="entry name" value="2-AMINO-3-CARBOXYLMUCONATE-6-SEMIALDEHYDE DECARBOXYLASE"/>
    <property type="match status" value="1"/>
</dbReference>
<protein>
    <submittedName>
        <fullName evidence="3">Amidohydrolase</fullName>
    </submittedName>
</protein>
<evidence type="ECO:0000256" key="1">
    <source>
        <dbReference type="ARBA" id="ARBA00023239"/>
    </source>
</evidence>
<keyword evidence="3" id="KW-0378">Hydrolase</keyword>
<dbReference type="Gene3D" id="3.20.20.140">
    <property type="entry name" value="Metal-dependent hydrolases"/>
    <property type="match status" value="1"/>
</dbReference>
<dbReference type="GO" id="GO:0019748">
    <property type="term" value="P:secondary metabolic process"/>
    <property type="evidence" value="ECO:0007669"/>
    <property type="project" value="TreeGrafter"/>
</dbReference>
<dbReference type="InterPro" id="IPR032466">
    <property type="entry name" value="Metal_Hydrolase"/>
</dbReference>
<comment type="caution">
    <text evidence="3">The sequence shown here is derived from an EMBL/GenBank/DDBJ whole genome shotgun (WGS) entry which is preliminary data.</text>
</comment>
<dbReference type="OrthoDB" id="9771932at2"/>
<dbReference type="GO" id="GO:0005737">
    <property type="term" value="C:cytoplasm"/>
    <property type="evidence" value="ECO:0007669"/>
    <property type="project" value="TreeGrafter"/>
</dbReference>
<dbReference type="GO" id="GO:0016787">
    <property type="term" value="F:hydrolase activity"/>
    <property type="evidence" value="ECO:0007669"/>
    <property type="project" value="UniProtKB-KW"/>
</dbReference>
<name>A0A4Q9B7N4_9DEIN</name>
<sequence length="317" mass="35733">MAETPLPVPVFDFHAHLPYAGEELWGRWGREFAQRYGEEKLRHWARKNQEAQRPWWRAWGFPFPEDPQPPPEEAARRYAEAAEREGLLGILFLTGGGNEALARALKPYPRLHGFAHHDPEDPEAPAELERAVRELGLRGYKVFAPAVTRPLDHPSLDPLWDACERLGLPVLIHFGPLGGGGGVAYAPNISPLALHGVAKGFPGVAFVVPHFGCGYVRELMHLMWAADNVYVDTSGNNEWRRYGWPEPSLKDLFRAFHEAFGPERILFGTDSSHFPRGWVRRYLEEQFRAAVEAGIPEEGLRQIFAGNALRLLRLEGA</sequence>
<keyword evidence="1" id="KW-0456">Lyase</keyword>
<gene>
    <name evidence="3" type="ORF">ETP66_00920</name>
</gene>
<dbReference type="RefSeq" id="WP_130839723.1">
    <property type="nucleotide sequence ID" value="NZ_SIJL01000001.1"/>
</dbReference>
<dbReference type="InterPro" id="IPR032465">
    <property type="entry name" value="ACMSD"/>
</dbReference>